<gene>
    <name evidence="3" type="ORF">SCUD_LOCUS2698</name>
</gene>
<dbReference type="GO" id="GO:0015629">
    <property type="term" value="C:actin cytoskeleton"/>
    <property type="evidence" value="ECO:0007669"/>
    <property type="project" value="TreeGrafter"/>
</dbReference>
<dbReference type="SUPFAM" id="SSF47050">
    <property type="entry name" value="VHP, Villin headpiece domain"/>
    <property type="match status" value="1"/>
</dbReference>
<dbReference type="Proteomes" id="UP000279833">
    <property type="component" value="Unassembled WGS sequence"/>
</dbReference>
<dbReference type="InterPro" id="IPR003128">
    <property type="entry name" value="Villin_headpiece"/>
</dbReference>
<dbReference type="PANTHER" id="PTHR24213">
    <property type="entry name" value="ACTIN-BINDING LIM PROTEIN"/>
    <property type="match status" value="1"/>
</dbReference>
<evidence type="ECO:0000256" key="1">
    <source>
        <dbReference type="SAM" id="MobiDB-lite"/>
    </source>
</evidence>
<name>A0A183JJ23_9TREM</name>
<dbReference type="GO" id="GO:0030032">
    <property type="term" value="P:lamellipodium assembly"/>
    <property type="evidence" value="ECO:0007669"/>
    <property type="project" value="TreeGrafter"/>
</dbReference>
<evidence type="ECO:0000313" key="4">
    <source>
        <dbReference type="Proteomes" id="UP000279833"/>
    </source>
</evidence>
<dbReference type="STRING" id="6186.A0A183JJ23"/>
<dbReference type="PROSITE" id="PS51089">
    <property type="entry name" value="HP"/>
    <property type="match status" value="1"/>
</dbReference>
<reference evidence="5" key="1">
    <citation type="submission" date="2016-06" db="UniProtKB">
        <authorList>
            <consortium name="WormBaseParasite"/>
        </authorList>
    </citation>
    <scope>IDENTIFICATION</scope>
</reference>
<feature type="region of interest" description="Disordered" evidence="1">
    <location>
        <begin position="51"/>
        <end position="77"/>
    </location>
</feature>
<evidence type="ECO:0000313" key="5">
    <source>
        <dbReference type="WBParaSite" id="SCUD_0000269701-mRNA-1"/>
    </source>
</evidence>
<dbReference type="Gene3D" id="1.10.950.10">
    <property type="entry name" value="Villin headpiece domain"/>
    <property type="match status" value="1"/>
</dbReference>
<dbReference type="GO" id="GO:0051015">
    <property type="term" value="F:actin filament binding"/>
    <property type="evidence" value="ECO:0007669"/>
    <property type="project" value="TreeGrafter"/>
</dbReference>
<dbReference type="EMBL" id="UZAK01002725">
    <property type="protein sequence ID" value="VDO76362.1"/>
    <property type="molecule type" value="Genomic_DNA"/>
</dbReference>
<dbReference type="WBParaSite" id="SCUD_0000269701-mRNA-1">
    <property type="protein sequence ID" value="SCUD_0000269701-mRNA-1"/>
    <property type="gene ID" value="SCUD_0000269701"/>
</dbReference>
<reference evidence="3 4" key="2">
    <citation type="submission" date="2018-11" db="EMBL/GenBank/DDBJ databases">
        <authorList>
            <consortium name="Pathogen Informatics"/>
        </authorList>
    </citation>
    <scope>NUCLEOTIDE SEQUENCE [LARGE SCALE GENOMIC DNA]</scope>
    <source>
        <strain evidence="3">Dakar</strain>
        <strain evidence="4">Dakar, Senegal</strain>
    </source>
</reference>
<accession>A0A183JJ23</accession>
<feature type="domain" description="HP" evidence="2">
    <location>
        <begin position="110"/>
        <end position="175"/>
    </location>
</feature>
<keyword evidence="4" id="KW-1185">Reference proteome</keyword>
<dbReference type="Pfam" id="PF02209">
    <property type="entry name" value="VHP"/>
    <property type="match status" value="1"/>
</dbReference>
<evidence type="ECO:0000259" key="2">
    <source>
        <dbReference type="PROSITE" id="PS51089"/>
    </source>
</evidence>
<proteinExistence type="predicted"/>
<dbReference type="AlphaFoldDB" id="A0A183JJ23"/>
<dbReference type="GO" id="GO:0007010">
    <property type="term" value="P:cytoskeleton organization"/>
    <property type="evidence" value="ECO:0007669"/>
    <property type="project" value="InterPro"/>
</dbReference>
<dbReference type="PANTHER" id="PTHR24213:SF9">
    <property type="entry name" value="UNCOORDINATED 115A, ISOFORM B-RELATED"/>
    <property type="match status" value="1"/>
</dbReference>
<dbReference type="InterPro" id="IPR036886">
    <property type="entry name" value="Villin_headpiece_dom_sf"/>
</dbReference>
<sequence length="175" mass="19842">MDGFMAESGDDITITSPHNGYFLKSRTVAGLPSSVTGLRPVGLPPHHPYHHHHYKTSSSAMRRGRISTPAPTRSGSGMGYLTDPDLLDIDAYPSVQSWLRPTASSSSKYEKSFKIYPYEMLKLSSNQLLKGVDRTQLECYLSTDEFERLFNMCPEAFQRLPEWKRNDLKKKLDLL</sequence>
<organism evidence="5">
    <name type="scientific">Schistosoma curassoni</name>
    <dbReference type="NCBI Taxonomy" id="6186"/>
    <lineage>
        <taxon>Eukaryota</taxon>
        <taxon>Metazoa</taxon>
        <taxon>Spiralia</taxon>
        <taxon>Lophotrochozoa</taxon>
        <taxon>Platyhelminthes</taxon>
        <taxon>Trematoda</taxon>
        <taxon>Digenea</taxon>
        <taxon>Strigeidida</taxon>
        <taxon>Schistosomatoidea</taxon>
        <taxon>Schistosomatidae</taxon>
        <taxon>Schistosoma</taxon>
    </lineage>
</organism>
<dbReference type="InterPro" id="IPR051618">
    <property type="entry name" value="Actin-binding_LIM"/>
</dbReference>
<dbReference type="SMART" id="SM00153">
    <property type="entry name" value="VHP"/>
    <property type="match status" value="1"/>
</dbReference>
<evidence type="ECO:0000313" key="3">
    <source>
        <dbReference type="EMBL" id="VDO76362.1"/>
    </source>
</evidence>
<protein>
    <submittedName>
        <fullName evidence="5">HP domain-containing protein</fullName>
    </submittedName>
</protein>